<dbReference type="KEGG" id="ncc:104957488"/>
<evidence type="ECO:0000313" key="2">
    <source>
        <dbReference type="Proteomes" id="UP000504611"/>
    </source>
</evidence>
<protein>
    <submittedName>
        <fullName evidence="3">Receptor expression-enhancing protein 5-like isoform X1</fullName>
    </submittedName>
</protein>
<keyword evidence="2" id="KW-1185">Reference proteome</keyword>
<keyword evidence="1" id="KW-0812">Transmembrane</keyword>
<evidence type="ECO:0000313" key="3">
    <source>
        <dbReference type="RefSeq" id="XP_010783426.1"/>
    </source>
</evidence>
<dbReference type="AlphaFoldDB" id="A0A6I9PBJ8"/>
<feature type="transmembrane region" description="Helical" evidence="1">
    <location>
        <begin position="36"/>
        <end position="69"/>
    </location>
</feature>
<proteinExistence type="predicted"/>
<reference evidence="3" key="1">
    <citation type="submission" date="2025-08" db="UniProtKB">
        <authorList>
            <consortium name="RefSeq"/>
        </authorList>
    </citation>
    <scope>IDENTIFICATION</scope>
    <source>
        <tissue evidence="3">Muscle</tissue>
    </source>
</reference>
<evidence type="ECO:0000256" key="1">
    <source>
        <dbReference type="SAM" id="Phobius"/>
    </source>
</evidence>
<dbReference type="GeneID" id="104957488"/>
<gene>
    <name evidence="3" type="primary">LOC104957488</name>
</gene>
<keyword evidence="1" id="KW-1133">Transmembrane helix</keyword>
<dbReference type="RefSeq" id="XP_010783426.1">
    <property type="nucleotide sequence ID" value="XM_010785124.1"/>
</dbReference>
<accession>A0A6I9PBJ8</accession>
<organism evidence="2 3">
    <name type="scientific">Notothenia coriiceps</name>
    <name type="common">black rockcod</name>
    <dbReference type="NCBI Taxonomy" id="8208"/>
    <lineage>
        <taxon>Eukaryota</taxon>
        <taxon>Metazoa</taxon>
        <taxon>Chordata</taxon>
        <taxon>Craniata</taxon>
        <taxon>Vertebrata</taxon>
        <taxon>Euteleostomi</taxon>
        <taxon>Actinopterygii</taxon>
        <taxon>Neopterygii</taxon>
        <taxon>Teleostei</taxon>
        <taxon>Neoteleostei</taxon>
        <taxon>Acanthomorphata</taxon>
        <taxon>Eupercaria</taxon>
        <taxon>Perciformes</taxon>
        <taxon>Notothenioidei</taxon>
        <taxon>Nototheniidae</taxon>
        <taxon>Notothenia</taxon>
    </lineage>
</organism>
<name>A0A6I9PBJ8_9TELE</name>
<dbReference type="Proteomes" id="UP000504611">
    <property type="component" value="Unplaced"/>
</dbReference>
<sequence length="102" mass="11459">MAQGLKDRFEKFLHEKNFMTETLAKIEAKTGVSRTYIAVAVIGIISVYLVIGYGASLLCNLIGFLYPAYISSPRGAGYRPSRIMCCLRHSHYVISEIKHLVF</sequence>
<dbReference type="OrthoDB" id="10009287at2759"/>
<keyword evidence="1" id="KW-0472">Membrane</keyword>